<evidence type="ECO:0000256" key="1">
    <source>
        <dbReference type="SAM" id="MobiDB-lite"/>
    </source>
</evidence>
<dbReference type="Proteomes" id="UP001607302">
    <property type="component" value="Unassembled WGS sequence"/>
</dbReference>
<reference evidence="2 3" key="1">
    <citation type="journal article" date="2024" name="Ann. Entomol. Soc. Am.">
        <title>Genomic analyses of the southern and eastern yellowjacket wasps (Hymenoptera: Vespidae) reveal evolutionary signatures of social life.</title>
        <authorList>
            <person name="Catto M.A."/>
            <person name="Caine P.B."/>
            <person name="Orr S.E."/>
            <person name="Hunt B.G."/>
            <person name="Goodisman M.A.D."/>
        </authorList>
    </citation>
    <scope>NUCLEOTIDE SEQUENCE [LARGE SCALE GENOMIC DNA]</scope>
    <source>
        <strain evidence="2">233</strain>
        <tissue evidence="2">Head and thorax</tissue>
    </source>
</reference>
<feature type="region of interest" description="Disordered" evidence="1">
    <location>
        <begin position="57"/>
        <end position="92"/>
    </location>
</feature>
<evidence type="ECO:0000313" key="3">
    <source>
        <dbReference type="Proteomes" id="UP001607302"/>
    </source>
</evidence>
<evidence type="ECO:0000313" key="2">
    <source>
        <dbReference type="EMBL" id="KAL2712808.1"/>
    </source>
</evidence>
<comment type="caution">
    <text evidence="2">The sequence shown here is derived from an EMBL/GenBank/DDBJ whole genome shotgun (WGS) entry which is preliminary data.</text>
</comment>
<sequence length="92" mass="10279">MKRGMGERLLGLTTTAAPDGVVDGNKGGIALSICSVIMVYSRCSLWLLGMLDRTERNGTERNRTKWNGTERNKTEPIELERERNGIERNGRA</sequence>
<dbReference type="EMBL" id="JAUDFV010000165">
    <property type="protein sequence ID" value="KAL2712808.1"/>
    <property type="molecule type" value="Genomic_DNA"/>
</dbReference>
<gene>
    <name evidence="2" type="ORF">V1478_017763</name>
</gene>
<name>A0ABD1ZWU4_VESSQ</name>
<dbReference type="AlphaFoldDB" id="A0ABD1ZWU4"/>
<keyword evidence="3" id="KW-1185">Reference proteome</keyword>
<protein>
    <submittedName>
        <fullName evidence="2">Uncharacterized protein</fullName>
    </submittedName>
</protein>
<organism evidence="2 3">
    <name type="scientific">Vespula squamosa</name>
    <name type="common">Southern yellow jacket</name>
    <name type="synonym">Wasp</name>
    <dbReference type="NCBI Taxonomy" id="30214"/>
    <lineage>
        <taxon>Eukaryota</taxon>
        <taxon>Metazoa</taxon>
        <taxon>Ecdysozoa</taxon>
        <taxon>Arthropoda</taxon>
        <taxon>Hexapoda</taxon>
        <taxon>Insecta</taxon>
        <taxon>Pterygota</taxon>
        <taxon>Neoptera</taxon>
        <taxon>Endopterygota</taxon>
        <taxon>Hymenoptera</taxon>
        <taxon>Apocrita</taxon>
        <taxon>Aculeata</taxon>
        <taxon>Vespoidea</taxon>
        <taxon>Vespidae</taxon>
        <taxon>Vespinae</taxon>
        <taxon>Vespula</taxon>
    </lineage>
</organism>
<accession>A0ABD1ZWU4</accession>
<proteinExistence type="predicted"/>